<gene>
    <name evidence="1" type="ORF">SCALOS_LOCUS7078</name>
</gene>
<sequence length="150" mass="18369">MNINYLQYNFPNEILIEIFKYVKYLKSLKITCKRFNDIIIDSFFKFQWFLSYHETILKDEIITLGFISLMKEINKEKKIFDDNDVFLTRIAINLHKSGLQENRKKAFKIFKIIKYYRWIGEYYENGFGVVKINKKKASEYYVKDYELYIK</sequence>
<name>A0ACA9MQU7_9GLOM</name>
<organism evidence="1 2">
    <name type="scientific">Scutellospora calospora</name>
    <dbReference type="NCBI Taxonomy" id="85575"/>
    <lineage>
        <taxon>Eukaryota</taxon>
        <taxon>Fungi</taxon>
        <taxon>Fungi incertae sedis</taxon>
        <taxon>Mucoromycota</taxon>
        <taxon>Glomeromycotina</taxon>
        <taxon>Glomeromycetes</taxon>
        <taxon>Diversisporales</taxon>
        <taxon>Gigasporaceae</taxon>
        <taxon>Scutellospora</taxon>
    </lineage>
</organism>
<accession>A0ACA9MQU7</accession>
<reference evidence="1" key="1">
    <citation type="submission" date="2021-06" db="EMBL/GenBank/DDBJ databases">
        <authorList>
            <person name="Kallberg Y."/>
            <person name="Tangrot J."/>
            <person name="Rosling A."/>
        </authorList>
    </citation>
    <scope>NUCLEOTIDE SEQUENCE</scope>
    <source>
        <strain evidence="1">AU212A</strain>
    </source>
</reference>
<comment type="caution">
    <text evidence="1">The sequence shown here is derived from an EMBL/GenBank/DDBJ whole genome shotgun (WGS) entry which is preliminary data.</text>
</comment>
<protein>
    <submittedName>
        <fullName evidence="1">4711_t:CDS:1</fullName>
    </submittedName>
</protein>
<dbReference type="EMBL" id="CAJVPM010015073">
    <property type="protein sequence ID" value="CAG8605385.1"/>
    <property type="molecule type" value="Genomic_DNA"/>
</dbReference>
<dbReference type="Proteomes" id="UP000789860">
    <property type="component" value="Unassembled WGS sequence"/>
</dbReference>
<evidence type="ECO:0000313" key="2">
    <source>
        <dbReference type="Proteomes" id="UP000789860"/>
    </source>
</evidence>
<evidence type="ECO:0000313" key="1">
    <source>
        <dbReference type="EMBL" id="CAG8605385.1"/>
    </source>
</evidence>
<keyword evidence="2" id="KW-1185">Reference proteome</keyword>
<proteinExistence type="predicted"/>